<keyword evidence="1" id="KW-0732">Signal</keyword>
<accession>A0ABQ1I6T8</accession>
<dbReference type="InterPro" id="IPR036249">
    <property type="entry name" value="Thioredoxin-like_sf"/>
</dbReference>
<evidence type="ECO:0000313" key="2">
    <source>
        <dbReference type="EMBL" id="GGB18815.1"/>
    </source>
</evidence>
<dbReference type="EMBL" id="BMDY01000028">
    <property type="protein sequence ID" value="GGB18815.1"/>
    <property type="molecule type" value="Genomic_DNA"/>
</dbReference>
<dbReference type="RefSeq" id="WP_055732629.1">
    <property type="nucleotide sequence ID" value="NZ_BMDY01000028.1"/>
</dbReference>
<reference evidence="3" key="1">
    <citation type="journal article" date="2019" name="Int. J. Syst. Evol. Microbiol.">
        <title>The Global Catalogue of Microorganisms (GCM) 10K type strain sequencing project: providing services to taxonomists for standard genome sequencing and annotation.</title>
        <authorList>
            <consortium name="The Broad Institute Genomics Platform"/>
            <consortium name="The Broad Institute Genome Sequencing Center for Infectious Disease"/>
            <person name="Wu L."/>
            <person name="Ma J."/>
        </authorList>
    </citation>
    <scope>NUCLEOTIDE SEQUENCE [LARGE SCALE GENOMIC DNA]</scope>
    <source>
        <strain evidence="3">CGMCC 1.10131</strain>
    </source>
</reference>
<organism evidence="2 3">
    <name type="scientific">Agarivorans gilvus</name>
    <dbReference type="NCBI Taxonomy" id="680279"/>
    <lineage>
        <taxon>Bacteria</taxon>
        <taxon>Pseudomonadati</taxon>
        <taxon>Pseudomonadota</taxon>
        <taxon>Gammaproteobacteria</taxon>
        <taxon>Alteromonadales</taxon>
        <taxon>Alteromonadaceae</taxon>
        <taxon>Agarivorans</taxon>
    </lineage>
</organism>
<evidence type="ECO:0000256" key="1">
    <source>
        <dbReference type="SAM" id="SignalP"/>
    </source>
</evidence>
<proteinExistence type="predicted"/>
<gene>
    <name evidence="2" type="primary">copG</name>
    <name evidence="2" type="ORF">GCM10007414_35270</name>
</gene>
<feature type="signal peptide" evidence="1">
    <location>
        <begin position="1"/>
        <end position="21"/>
    </location>
</feature>
<dbReference type="InterPro" id="IPR007332">
    <property type="entry name" value="DUF411"/>
</dbReference>
<dbReference type="SUPFAM" id="SSF52833">
    <property type="entry name" value="Thioredoxin-like"/>
    <property type="match status" value="1"/>
</dbReference>
<comment type="caution">
    <text evidence="2">The sequence shown here is derived from an EMBL/GenBank/DDBJ whole genome shotgun (WGS) entry which is preliminary data.</text>
</comment>
<feature type="chain" id="PRO_5045944675" evidence="1">
    <location>
        <begin position="22"/>
        <end position="146"/>
    </location>
</feature>
<sequence>MNKLVKTLLFSVAMFSLNAIAKPAVELYKSPSCGCCGEWAAIMEQQGYQVNVHLQNDWSPIKASFAMPPQLASCHTAVIDGYMIEGHVPVADIERLLSERPKDVSGIAAPGMPRFSPGMARKGEAYRDFNVVAFDKQGKISLYQGY</sequence>
<evidence type="ECO:0000313" key="3">
    <source>
        <dbReference type="Proteomes" id="UP000651977"/>
    </source>
</evidence>
<name>A0ABQ1I6T8_9ALTE</name>
<dbReference type="Proteomes" id="UP000651977">
    <property type="component" value="Unassembled WGS sequence"/>
</dbReference>
<keyword evidence="3" id="KW-1185">Reference proteome</keyword>
<dbReference type="Pfam" id="PF04214">
    <property type="entry name" value="DUF411"/>
    <property type="match status" value="1"/>
</dbReference>
<protein>
    <submittedName>
        <fullName evidence="2">Copper amine oxidase</fullName>
    </submittedName>
</protein>